<dbReference type="Proteomes" id="UP001163850">
    <property type="component" value="Unassembled WGS sequence"/>
</dbReference>
<gene>
    <name evidence="3" type="ORF">DFH05DRAFT_1460603</name>
    <name evidence="2" type="ORF">DFH05DRAFT_1461783</name>
    <name evidence="4" type="ORF">F5890DRAFT_1479465</name>
</gene>
<dbReference type="EMBL" id="JANVFU010000007">
    <property type="protein sequence ID" value="KAJ3744526.1"/>
    <property type="molecule type" value="Genomic_DNA"/>
</dbReference>
<protein>
    <submittedName>
        <fullName evidence="3">Uncharacterized protein</fullName>
    </submittedName>
</protein>
<reference evidence="4" key="2">
    <citation type="submission" date="2022-08" db="EMBL/GenBank/DDBJ databases">
        <authorList>
            <consortium name="DOE Joint Genome Institute"/>
            <person name="Min B."/>
            <person name="Riley R."/>
            <person name="Sierra-Patev S."/>
            <person name="Naranjo-Ortiz M."/>
            <person name="Looney B."/>
            <person name="Konkel Z."/>
            <person name="Slot J.C."/>
            <person name="Sakamoto Y."/>
            <person name="Steenwyk J.L."/>
            <person name="Rokas A."/>
            <person name="Carro J."/>
            <person name="Camarero S."/>
            <person name="Ferreira P."/>
            <person name="Molpeceres G."/>
            <person name="Ruiz-Duenas F.J."/>
            <person name="Serrano A."/>
            <person name="Henrissat B."/>
            <person name="Drula E."/>
            <person name="Hughes K.W."/>
            <person name="Mata J.L."/>
            <person name="Ishikawa N.K."/>
            <person name="Vargas-Isla R."/>
            <person name="Ushijima S."/>
            <person name="Smith C.A."/>
            <person name="Ahrendt S."/>
            <person name="Andreopoulos W."/>
            <person name="He G."/>
            <person name="Labutti K."/>
            <person name="Lipzen A."/>
            <person name="Ng V."/>
            <person name="Sandor L."/>
            <person name="Barry K."/>
            <person name="Martinez A.T."/>
            <person name="Xiao Y."/>
            <person name="Gibbons J.G."/>
            <person name="Terashima K."/>
            <person name="Hibbett D.S."/>
            <person name="Grigoriev I.V."/>
        </authorList>
    </citation>
    <scope>NUCLEOTIDE SEQUENCE</scope>
    <source>
        <strain evidence="4">TFB7829</strain>
    </source>
</reference>
<dbReference type="AlphaFoldDB" id="A0A9W8P125"/>
<keyword evidence="5" id="KW-1185">Reference proteome</keyword>
<evidence type="ECO:0000313" key="4">
    <source>
        <dbReference type="EMBL" id="KAJ3978318.1"/>
    </source>
</evidence>
<comment type="caution">
    <text evidence="3">The sequence shown here is derived from an EMBL/GenBank/DDBJ whole genome shotgun (WGS) entry which is preliminary data.</text>
</comment>
<evidence type="ECO:0000256" key="1">
    <source>
        <dbReference type="SAM" id="MobiDB-lite"/>
    </source>
</evidence>
<dbReference type="EMBL" id="JANVFU010000010">
    <property type="protein sequence ID" value="KAJ3742742.1"/>
    <property type="molecule type" value="Genomic_DNA"/>
</dbReference>
<evidence type="ECO:0000313" key="5">
    <source>
        <dbReference type="Proteomes" id="UP001142393"/>
    </source>
</evidence>
<feature type="compositionally biased region" description="Polar residues" evidence="1">
    <location>
        <begin position="71"/>
        <end position="84"/>
    </location>
</feature>
<proteinExistence type="predicted"/>
<feature type="compositionally biased region" description="Basic and acidic residues" evidence="1">
    <location>
        <begin position="32"/>
        <end position="46"/>
    </location>
</feature>
<accession>A0A9W8P125</accession>
<sequence length="206" mass="22954">MASASTPQEGAKTARHFIHTYVDEDDDNEADSPLRRAYHDSIDRRNTSSPSGQLPCIPVPSTGSSTSSSSKRQSCTPVSTIGSETDSEDDDKIPKPLGEVGRPNRGGYTLRVVLKWKDEHYHEIKSFINNLVDSKLDGTLPLGKQIKEKVDAVREAAAVKFPILDEYQDQWATNDFIKCRLKGRQVALRKAELERQVAEKKKKSKA</sequence>
<name>A0A9W8P125_9AGAR</name>
<reference evidence="3" key="1">
    <citation type="submission" date="2022-08" db="EMBL/GenBank/DDBJ databases">
        <authorList>
            <consortium name="DOE Joint Genome Institute"/>
            <person name="Min B."/>
            <person name="Sierra-Patev S."/>
            <person name="Naranjo-Ortiz M."/>
            <person name="Looney B."/>
            <person name="Konkel Z."/>
            <person name="Slot J.C."/>
            <person name="Sakamoto Y."/>
            <person name="Steenwyk J.L."/>
            <person name="Rokas A."/>
            <person name="Carro J."/>
            <person name="Camarero S."/>
            <person name="Ferreira P."/>
            <person name="Molpeceres G."/>
            <person name="Ruiz-duenas F.J."/>
            <person name="Serrano A."/>
            <person name="Henrissat B."/>
            <person name="Drula E."/>
            <person name="Hughes K.W."/>
            <person name="Mata J.L."/>
            <person name="Ishikawa N.K."/>
            <person name="Vargas-Isla R."/>
            <person name="Ushijima S."/>
            <person name="Smith C.A."/>
            <person name="Ahrendt S."/>
            <person name="Andreopoulos W."/>
            <person name="He G."/>
            <person name="LaButti K."/>
            <person name="Lipzen A."/>
            <person name="Ng V."/>
            <person name="Riley R."/>
            <person name="Sandor L."/>
            <person name="Barry K."/>
            <person name="Martinez A.T."/>
            <person name="Xiao Y."/>
            <person name="Gibbons J.G."/>
            <person name="Terashima K."/>
            <person name="Hibbett D.S."/>
            <person name="Grigoriev I.V."/>
        </authorList>
    </citation>
    <scope>NUCLEOTIDE SEQUENCE</scope>
    <source>
        <strain evidence="3">TFB7810</strain>
    </source>
</reference>
<feature type="region of interest" description="Disordered" evidence="1">
    <location>
        <begin position="1"/>
        <end position="101"/>
    </location>
</feature>
<organism evidence="3 5">
    <name type="scientific">Lentinula detonsa</name>
    <dbReference type="NCBI Taxonomy" id="2804962"/>
    <lineage>
        <taxon>Eukaryota</taxon>
        <taxon>Fungi</taxon>
        <taxon>Dikarya</taxon>
        <taxon>Basidiomycota</taxon>
        <taxon>Agaricomycotina</taxon>
        <taxon>Agaricomycetes</taxon>
        <taxon>Agaricomycetidae</taxon>
        <taxon>Agaricales</taxon>
        <taxon>Marasmiineae</taxon>
        <taxon>Omphalotaceae</taxon>
        <taxon>Lentinula</taxon>
    </lineage>
</organism>
<dbReference type="Proteomes" id="UP001142393">
    <property type="component" value="Unassembled WGS sequence"/>
</dbReference>
<evidence type="ECO:0000313" key="2">
    <source>
        <dbReference type="EMBL" id="KAJ3742742.1"/>
    </source>
</evidence>
<reference evidence="3 5" key="3">
    <citation type="journal article" date="2023" name="Proc. Natl. Acad. Sci. U.S.A.">
        <title>A global phylogenomic analysis of the shiitake genus Lentinula.</title>
        <authorList>
            <person name="Sierra-Patev S."/>
            <person name="Min B."/>
            <person name="Naranjo-Ortiz M."/>
            <person name="Looney B."/>
            <person name="Konkel Z."/>
            <person name="Slot J.C."/>
            <person name="Sakamoto Y."/>
            <person name="Steenwyk J.L."/>
            <person name="Rokas A."/>
            <person name="Carro J."/>
            <person name="Camarero S."/>
            <person name="Ferreira P."/>
            <person name="Molpeceres G."/>
            <person name="Ruiz-Duenas F.J."/>
            <person name="Serrano A."/>
            <person name="Henrissat B."/>
            <person name="Drula E."/>
            <person name="Hughes K.W."/>
            <person name="Mata J.L."/>
            <person name="Ishikawa N.K."/>
            <person name="Vargas-Isla R."/>
            <person name="Ushijima S."/>
            <person name="Smith C.A."/>
            <person name="Donoghue J."/>
            <person name="Ahrendt S."/>
            <person name="Andreopoulos W."/>
            <person name="He G."/>
            <person name="LaButti K."/>
            <person name="Lipzen A."/>
            <person name="Ng V."/>
            <person name="Riley R."/>
            <person name="Sandor L."/>
            <person name="Barry K."/>
            <person name="Martinez A.T."/>
            <person name="Xiao Y."/>
            <person name="Gibbons J.G."/>
            <person name="Terashima K."/>
            <person name="Grigoriev I.V."/>
            <person name="Hibbett D."/>
        </authorList>
    </citation>
    <scope>NUCLEOTIDE SEQUENCE [LARGE SCALE GENOMIC DNA]</scope>
    <source>
        <strain evidence="3 5">TFB7810</strain>
    </source>
</reference>
<dbReference type="EMBL" id="MU803418">
    <property type="protein sequence ID" value="KAJ3978318.1"/>
    <property type="molecule type" value="Genomic_DNA"/>
</dbReference>
<evidence type="ECO:0000313" key="3">
    <source>
        <dbReference type="EMBL" id="KAJ3744526.1"/>
    </source>
</evidence>
<accession>A0AA38PMH5</accession>
<feature type="compositionally biased region" description="Low complexity" evidence="1">
    <location>
        <begin position="61"/>
        <end position="70"/>
    </location>
</feature>